<name>A0A1Y3PSR3_9BACI</name>
<comment type="caution">
    <text evidence="9">The sequence shown here is derived from an EMBL/GenBank/DDBJ whole genome shotgun (WGS) entry which is preliminary data.</text>
</comment>
<reference evidence="10" key="1">
    <citation type="submission" date="2016-06" db="EMBL/GenBank/DDBJ databases">
        <authorList>
            <person name="Nascimento L."/>
            <person name="Pereira R.V."/>
            <person name="Martins L.F."/>
            <person name="Quaggio R.B."/>
            <person name="Silva A.M."/>
            <person name="Setubal J.C."/>
        </authorList>
    </citation>
    <scope>NUCLEOTIDE SEQUENCE [LARGE SCALE GENOMIC DNA]</scope>
</reference>
<feature type="transmembrane region" description="Helical" evidence="8">
    <location>
        <begin position="197"/>
        <end position="219"/>
    </location>
</feature>
<feature type="transmembrane region" description="Helical" evidence="8">
    <location>
        <begin position="231"/>
        <end position="254"/>
    </location>
</feature>
<feature type="transmembrane region" description="Helical" evidence="8">
    <location>
        <begin position="160"/>
        <end position="177"/>
    </location>
</feature>
<organism evidence="9 10">
    <name type="scientific">Bacillus thermozeamaize</name>
    <dbReference type="NCBI Taxonomy" id="230954"/>
    <lineage>
        <taxon>Bacteria</taxon>
        <taxon>Bacillati</taxon>
        <taxon>Bacillota</taxon>
        <taxon>Bacilli</taxon>
        <taxon>Bacillales</taxon>
        <taxon>Bacillaceae</taxon>
        <taxon>Bacillus</taxon>
    </lineage>
</organism>
<keyword evidence="5 8" id="KW-0812">Transmembrane</keyword>
<accession>A0A1Y3PSR3</accession>
<evidence type="ECO:0000256" key="5">
    <source>
        <dbReference type="ARBA" id="ARBA00022692"/>
    </source>
</evidence>
<dbReference type="Gene3D" id="1.20.1740.10">
    <property type="entry name" value="Amino acid/polyamine transporter I"/>
    <property type="match status" value="1"/>
</dbReference>
<dbReference type="PANTHER" id="PTHR34975:SF2">
    <property type="entry name" value="SPORE GERMINATION PROTEIN A2"/>
    <property type="match status" value="1"/>
</dbReference>
<dbReference type="AlphaFoldDB" id="A0A1Y3PSR3"/>
<evidence type="ECO:0000313" key="10">
    <source>
        <dbReference type="Proteomes" id="UP000196475"/>
    </source>
</evidence>
<dbReference type="InterPro" id="IPR004761">
    <property type="entry name" value="Spore_GerAB"/>
</dbReference>
<evidence type="ECO:0000313" key="9">
    <source>
        <dbReference type="EMBL" id="OUM90405.1"/>
    </source>
</evidence>
<dbReference type="NCBIfam" id="TIGR00912">
    <property type="entry name" value="2A0309"/>
    <property type="match status" value="1"/>
</dbReference>
<dbReference type="EMBL" id="LZRT01000019">
    <property type="protein sequence ID" value="OUM90405.1"/>
    <property type="molecule type" value="Genomic_DNA"/>
</dbReference>
<comment type="similarity">
    <text evidence="2">Belongs to the amino acid-polyamine-organocation (APC) superfamily. Spore germination protein (SGP) (TC 2.A.3.9) family.</text>
</comment>
<evidence type="ECO:0000256" key="2">
    <source>
        <dbReference type="ARBA" id="ARBA00007998"/>
    </source>
</evidence>
<evidence type="ECO:0000256" key="7">
    <source>
        <dbReference type="ARBA" id="ARBA00023136"/>
    </source>
</evidence>
<keyword evidence="4" id="KW-0309">Germination</keyword>
<sequence>MNIAKEETPYVIAPRQVTAILTCTLIGMGVLTLPRIASYWAHEAGWLSIFLGMFMAMLGMGLISSLGQRFVGQTVVSYSRQLLGGKTRPRLGVVLSFPILISLAGIWLADTSMITRAFSEVIMAAVLENTPMNVILFLMLATAMYLAMHEAEVIARVNELLFPLIVIPVLLLTLISFQNARWNNLLPLFPVDWRAFFISLLATSVFYKGFEMMLVLSAFTQPIPAARRAQFIGIGIPALLNTLITLAAIAVFSYEELERLMWPTLELATSTEIPGLIFERVEAAYLAVWVAAIFTAISNFYFATAKILQESFRIRHHQWIVLGLFPLLLWLSNLPAHVYQVFHWIEILGYLSVLLWLGIPLILWLLAQIRLREKNGNRRTDHPGQ</sequence>
<comment type="subcellular location">
    <subcellularLocation>
        <location evidence="1">Membrane</location>
        <topology evidence="1">Multi-pass membrane protein</topology>
    </subcellularLocation>
</comment>
<dbReference type="GO" id="GO:0016020">
    <property type="term" value="C:membrane"/>
    <property type="evidence" value="ECO:0007669"/>
    <property type="project" value="UniProtKB-SubCell"/>
</dbReference>
<feature type="transmembrane region" description="Helical" evidence="8">
    <location>
        <begin position="129"/>
        <end position="148"/>
    </location>
</feature>
<feature type="transmembrane region" description="Helical" evidence="8">
    <location>
        <begin position="348"/>
        <end position="369"/>
    </location>
</feature>
<dbReference type="Proteomes" id="UP000196475">
    <property type="component" value="Unassembled WGS sequence"/>
</dbReference>
<gene>
    <name evidence="9" type="ORF">BAA01_15865</name>
</gene>
<dbReference type="PANTHER" id="PTHR34975">
    <property type="entry name" value="SPORE GERMINATION PROTEIN A2"/>
    <property type="match status" value="1"/>
</dbReference>
<feature type="transmembrane region" description="Helical" evidence="8">
    <location>
        <begin position="91"/>
        <end position="109"/>
    </location>
</feature>
<dbReference type="Pfam" id="PF03845">
    <property type="entry name" value="Spore_permease"/>
    <property type="match status" value="1"/>
</dbReference>
<feature type="transmembrane region" description="Helical" evidence="8">
    <location>
        <begin position="320"/>
        <end position="342"/>
    </location>
</feature>
<keyword evidence="7 8" id="KW-0472">Membrane</keyword>
<evidence type="ECO:0000256" key="8">
    <source>
        <dbReference type="SAM" id="Phobius"/>
    </source>
</evidence>
<evidence type="ECO:0000256" key="3">
    <source>
        <dbReference type="ARBA" id="ARBA00022448"/>
    </source>
</evidence>
<evidence type="ECO:0000256" key="1">
    <source>
        <dbReference type="ARBA" id="ARBA00004141"/>
    </source>
</evidence>
<evidence type="ECO:0000256" key="4">
    <source>
        <dbReference type="ARBA" id="ARBA00022544"/>
    </source>
</evidence>
<keyword evidence="6 8" id="KW-1133">Transmembrane helix</keyword>
<evidence type="ECO:0000256" key="6">
    <source>
        <dbReference type="ARBA" id="ARBA00022989"/>
    </source>
</evidence>
<feature type="transmembrane region" description="Helical" evidence="8">
    <location>
        <begin position="12"/>
        <end position="33"/>
    </location>
</feature>
<feature type="transmembrane region" description="Helical" evidence="8">
    <location>
        <begin position="284"/>
        <end position="308"/>
    </location>
</feature>
<dbReference type="GO" id="GO:0009847">
    <property type="term" value="P:spore germination"/>
    <property type="evidence" value="ECO:0007669"/>
    <property type="project" value="InterPro"/>
</dbReference>
<feature type="transmembrane region" description="Helical" evidence="8">
    <location>
        <begin position="45"/>
        <end position="71"/>
    </location>
</feature>
<keyword evidence="3" id="KW-0813">Transport</keyword>
<protein>
    <submittedName>
        <fullName evidence="9">Uncharacterized protein</fullName>
    </submittedName>
</protein>
<proteinExistence type="inferred from homology"/>